<keyword evidence="7" id="KW-1185">Reference proteome</keyword>
<feature type="domain" description="Carboxylesterase type B" evidence="6">
    <location>
        <begin position="82"/>
        <end position="600"/>
    </location>
</feature>
<proteinExistence type="inferred from homology"/>
<evidence type="ECO:0000313" key="8">
    <source>
        <dbReference type="RefSeq" id="XP_006811307.1"/>
    </source>
</evidence>
<dbReference type="PRINTS" id="PR00878">
    <property type="entry name" value="CHOLNESTRASE"/>
</dbReference>
<dbReference type="InterPro" id="IPR029058">
    <property type="entry name" value="AB_hydrolase_fold"/>
</dbReference>
<comment type="similarity">
    <text evidence="1">Belongs to the type-B carboxylesterase/lipase family.</text>
</comment>
<gene>
    <name evidence="8" type="primary">LOC100370834</name>
</gene>
<evidence type="ECO:0000256" key="2">
    <source>
        <dbReference type="ARBA" id="ARBA00022729"/>
    </source>
</evidence>
<dbReference type="InterPro" id="IPR002018">
    <property type="entry name" value="CarbesteraseB"/>
</dbReference>
<evidence type="ECO:0000256" key="3">
    <source>
        <dbReference type="ARBA" id="ARBA00022801"/>
    </source>
</evidence>
<organism evidence="7 8">
    <name type="scientific">Saccoglossus kowalevskii</name>
    <name type="common">Acorn worm</name>
    <dbReference type="NCBI Taxonomy" id="10224"/>
    <lineage>
        <taxon>Eukaryota</taxon>
        <taxon>Metazoa</taxon>
        <taxon>Hemichordata</taxon>
        <taxon>Enteropneusta</taxon>
        <taxon>Harrimaniidae</taxon>
        <taxon>Saccoglossus</taxon>
    </lineage>
</organism>
<keyword evidence="4" id="KW-0812">Transmembrane</keyword>
<dbReference type="Pfam" id="PF00135">
    <property type="entry name" value="COesterase"/>
    <property type="match status" value="1"/>
</dbReference>
<dbReference type="PANTHER" id="PTHR43903">
    <property type="entry name" value="NEUROLIGIN"/>
    <property type="match status" value="1"/>
</dbReference>
<evidence type="ECO:0000313" key="7">
    <source>
        <dbReference type="Proteomes" id="UP000694865"/>
    </source>
</evidence>
<dbReference type="InterPro" id="IPR051093">
    <property type="entry name" value="Neuroligin/BSAL"/>
</dbReference>
<dbReference type="SUPFAM" id="SSF53474">
    <property type="entry name" value="alpha/beta-Hydrolases"/>
    <property type="match status" value="1"/>
</dbReference>
<protein>
    <submittedName>
        <fullName evidence="8">Neuroligin-4, Y-linked-like</fullName>
    </submittedName>
</protein>
<keyword evidence="3" id="KW-0378">Hydrolase</keyword>
<dbReference type="RefSeq" id="XP_006811307.1">
    <property type="nucleotide sequence ID" value="XM_006811244.1"/>
</dbReference>
<feature type="chain" id="PRO_5045310205" evidence="5">
    <location>
        <begin position="20"/>
        <end position="645"/>
    </location>
</feature>
<keyword evidence="2 5" id="KW-0732">Signal</keyword>
<accession>A0ABM0LU66</accession>
<evidence type="ECO:0000259" key="6">
    <source>
        <dbReference type="Pfam" id="PF00135"/>
    </source>
</evidence>
<keyword evidence="4" id="KW-0472">Membrane</keyword>
<dbReference type="Gene3D" id="3.40.50.1820">
    <property type="entry name" value="alpha/beta hydrolase"/>
    <property type="match status" value="1"/>
</dbReference>
<feature type="signal peptide" evidence="5">
    <location>
        <begin position="1"/>
        <end position="19"/>
    </location>
</feature>
<name>A0ABM0LU66_SACKO</name>
<dbReference type="PROSITE" id="PS00941">
    <property type="entry name" value="CARBOXYLESTERASE_B_2"/>
    <property type="match status" value="1"/>
</dbReference>
<evidence type="ECO:0000256" key="1">
    <source>
        <dbReference type="ARBA" id="ARBA00005964"/>
    </source>
</evidence>
<feature type="transmembrane region" description="Helical" evidence="4">
    <location>
        <begin position="618"/>
        <end position="643"/>
    </location>
</feature>
<keyword evidence="4" id="KW-1133">Transmembrane helix</keyword>
<sequence>MTALFCVVLSLSLFHGATSQNPRLNEDIIGGPNADERRMSDSLYLGLEYVEITLPYYGVLQGRKFRLVTPWLTYVREKIFWAEQFLGIPFARPPVGELRFQRPVHADPWQGVYSATYHRSACPQTLTYIQTVLPDFDSRKIQEDCLYLNVYRPSRELGIYDPLLPVMVYFHGGDWDYGTAEMYNGTFMSATRDVIVVTTNYRLGALGFLCTEDEYSLGNYGLWDQLEALKWVQENIQHFGGDSRRVTVFGGGAGGASVGLSLMSPSSEGLFERAIMQSGTAVSPFAVILPPYKPKDSAVQLGEAFNCPTTYSSYELVECLKSLPYSNIYLADIQGSPDAGAWAPVIDGPGNGRYLPGNPYDLLVGGHFREVDIINGIVKEERSYKLLDIPGVHYGVRHEYFMMGVHDEVSQRHIFGVDTLTNISVFEYTNWTMPLDETSIRDQYIDMLTDRDFVAPMIQTNRYHDQSSAYVFMYTFNYTGEVSPFPAWMGVPHGGELPYVFGEPMSMGLQRQNWTNDDRTVSDLMMTMWSNFAKYGNPTPMIGSVSNPPAYQEPEYPADEWDYVDLEWYPYKFIDNETYIHIDINSTMRKDYRLRKTAFWNILIPNLGETPSSIRDRYYYHSIASFNIPNIFITICFCVTVFIRG</sequence>
<dbReference type="Proteomes" id="UP000694865">
    <property type="component" value="Unplaced"/>
</dbReference>
<dbReference type="InterPro" id="IPR019819">
    <property type="entry name" value="Carboxylesterase_B_CS"/>
</dbReference>
<reference evidence="8" key="1">
    <citation type="submission" date="2025-08" db="UniProtKB">
        <authorList>
            <consortium name="RefSeq"/>
        </authorList>
    </citation>
    <scope>IDENTIFICATION</scope>
    <source>
        <tissue evidence="8">Testes</tissue>
    </source>
</reference>
<dbReference type="GeneID" id="100370834"/>
<evidence type="ECO:0000256" key="5">
    <source>
        <dbReference type="SAM" id="SignalP"/>
    </source>
</evidence>
<evidence type="ECO:0000256" key="4">
    <source>
        <dbReference type="SAM" id="Phobius"/>
    </source>
</evidence>
<dbReference type="InterPro" id="IPR000997">
    <property type="entry name" value="Cholinesterase"/>
</dbReference>